<sequence>MSSIVQWLFTSLPGTVDKESAMSGTVAAGTLTLHKFKASTREDDSISPIPLKCSSAPRNTAAANYPHYDDISRAHEKLKTVKQYPNICTMTLGEHLYHAAEIHLADDKTYLQPLRAFATSCWVNPPRR</sequence>
<dbReference type="EMBL" id="MSZS01000002">
    <property type="protein sequence ID" value="PKX96412.1"/>
    <property type="molecule type" value="Genomic_DNA"/>
</dbReference>
<protein>
    <submittedName>
        <fullName evidence="1">Uncharacterized protein</fullName>
    </submittedName>
</protein>
<evidence type="ECO:0000313" key="2">
    <source>
        <dbReference type="Proteomes" id="UP000234474"/>
    </source>
</evidence>
<dbReference type="RefSeq" id="XP_024685007.1">
    <property type="nucleotide sequence ID" value="XM_024824602.1"/>
</dbReference>
<evidence type="ECO:0000313" key="1">
    <source>
        <dbReference type="EMBL" id="PKX96412.1"/>
    </source>
</evidence>
<name>A0A2I1CFL2_ASPN1</name>
<dbReference type="VEuPathDB" id="FungiDB:P174DRAFT_417451"/>
<dbReference type="OrthoDB" id="6079689at2759"/>
<proteinExistence type="predicted"/>
<keyword evidence="2" id="KW-1185">Reference proteome</keyword>
<accession>A0A2I1CFL2</accession>
<dbReference type="AlphaFoldDB" id="A0A2I1CFL2"/>
<gene>
    <name evidence="1" type="ORF">P174DRAFT_417451</name>
</gene>
<reference evidence="2" key="1">
    <citation type="journal article" date="2018" name="Proc. Natl. Acad. Sci. U.S.A.">
        <title>Linking secondary metabolites to gene clusters through genome sequencing of six diverse Aspergillus species.</title>
        <authorList>
            <person name="Kaerboelling I."/>
            <person name="Vesth T.C."/>
            <person name="Frisvad J.C."/>
            <person name="Nybo J.L."/>
            <person name="Theobald S."/>
            <person name="Kuo A."/>
            <person name="Bowyer P."/>
            <person name="Matsuda Y."/>
            <person name="Mondo S."/>
            <person name="Lyhne E.K."/>
            <person name="Kogle M.E."/>
            <person name="Clum A."/>
            <person name="Lipzen A."/>
            <person name="Salamov A."/>
            <person name="Ngan C.Y."/>
            <person name="Daum C."/>
            <person name="Chiniquy J."/>
            <person name="Barry K."/>
            <person name="LaButti K."/>
            <person name="Haridas S."/>
            <person name="Simmons B.A."/>
            <person name="Magnuson J.K."/>
            <person name="Mortensen U.H."/>
            <person name="Larsen T.O."/>
            <person name="Grigoriev I.V."/>
            <person name="Baker S.E."/>
            <person name="Andersen M.R."/>
        </authorList>
    </citation>
    <scope>NUCLEOTIDE SEQUENCE [LARGE SCALE GENOMIC DNA]</scope>
    <source>
        <strain evidence="2">IBT 16806</strain>
    </source>
</reference>
<comment type="caution">
    <text evidence="1">The sequence shown here is derived from an EMBL/GenBank/DDBJ whole genome shotgun (WGS) entry which is preliminary data.</text>
</comment>
<dbReference type="GeneID" id="36531927"/>
<organism evidence="1 2">
    <name type="scientific">Aspergillus novofumigatus (strain IBT 16806)</name>
    <dbReference type="NCBI Taxonomy" id="1392255"/>
    <lineage>
        <taxon>Eukaryota</taxon>
        <taxon>Fungi</taxon>
        <taxon>Dikarya</taxon>
        <taxon>Ascomycota</taxon>
        <taxon>Pezizomycotina</taxon>
        <taxon>Eurotiomycetes</taxon>
        <taxon>Eurotiomycetidae</taxon>
        <taxon>Eurotiales</taxon>
        <taxon>Aspergillaceae</taxon>
        <taxon>Aspergillus</taxon>
        <taxon>Aspergillus subgen. Fumigati</taxon>
    </lineage>
</organism>
<dbReference type="Proteomes" id="UP000234474">
    <property type="component" value="Unassembled WGS sequence"/>
</dbReference>